<name>A0A9Q3UCE2_VIBPH</name>
<evidence type="ECO:0008006" key="3">
    <source>
        <dbReference type="Google" id="ProtNLM"/>
    </source>
</evidence>
<accession>A0A9Q3UCE2</accession>
<proteinExistence type="predicted"/>
<dbReference type="PROSITE" id="PS51257">
    <property type="entry name" value="PROKAR_LIPOPROTEIN"/>
    <property type="match status" value="1"/>
</dbReference>
<organism evidence="1 2">
    <name type="scientific">Vibrio parahaemolyticus</name>
    <dbReference type="NCBI Taxonomy" id="670"/>
    <lineage>
        <taxon>Bacteria</taxon>
        <taxon>Pseudomonadati</taxon>
        <taxon>Pseudomonadota</taxon>
        <taxon>Gammaproteobacteria</taxon>
        <taxon>Vibrionales</taxon>
        <taxon>Vibrionaceae</taxon>
        <taxon>Vibrio</taxon>
    </lineage>
</organism>
<evidence type="ECO:0000313" key="1">
    <source>
        <dbReference type="EMBL" id="MCC3803956.1"/>
    </source>
</evidence>
<dbReference type="RefSeq" id="WP_228085629.1">
    <property type="nucleotide sequence ID" value="NZ_JACVHL010000002.1"/>
</dbReference>
<dbReference type="Proteomes" id="UP000726777">
    <property type="component" value="Unassembled WGS sequence"/>
</dbReference>
<sequence length="159" mass="17486">MKINLRNAFGVVVFASVLAGCAKEPVVHPPLPLGGSANIESKREPLGTFVFKHYNSNHYQGPFTVSVEYDQLPFSSHFNLCDSDEEKCKSSLILRKETGSNRVVATFDLTMIDTYDNQGAPITATYKINGLPIKPGAMKLFNSFSDQGIKNEVGIFLPK</sequence>
<dbReference type="EMBL" id="JACVHL010000002">
    <property type="protein sequence ID" value="MCC3803956.1"/>
    <property type="molecule type" value="Genomic_DNA"/>
</dbReference>
<comment type="caution">
    <text evidence="1">The sequence shown here is derived from an EMBL/GenBank/DDBJ whole genome shotgun (WGS) entry which is preliminary data.</text>
</comment>
<reference evidence="1" key="1">
    <citation type="submission" date="2020-09" db="EMBL/GenBank/DDBJ databases">
        <title>Genome sequence of Vibrio parahaemolyticus isolates.</title>
        <authorList>
            <person name="Hammerl J.A."/>
            <person name="Strauch E."/>
        </authorList>
    </citation>
    <scope>NUCLEOTIDE SEQUENCE</scope>
    <source>
        <strain evidence="1">17-VB00146</strain>
    </source>
</reference>
<protein>
    <recommendedName>
        <fullName evidence="3">Lipoprotein</fullName>
    </recommendedName>
</protein>
<evidence type="ECO:0000313" key="2">
    <source>
        <dbReference type="Proteomes" id="UP000726777"/>
    </source>
</evidence>
<gene>
    <name evidence="1" type="ORF">IB292_02785</name>
</gene>
<dbReference type="AlphaFoldDB" id="A0A9Q3UCE2"/>